<dbReference type="EMBL" id="CP010904">
    <property type="protein sequence ID" value="AKJ64845.1"/>
    <property type="molecule type" value="Genomic_DNA"/>
</dbReference>
<evidence type="ECO:0000313" key="2">
    <source>
        <dbReference type="Proteomes" id="UP000035268"/>
    </source>
</evidence>
<organism evidence="1 2">
    <name type="scientific">Kiritimatiella glycovorans</name>
    <dbReference type="NCBI Taxonomy" id="1307763"/>
    <lineage>
        <taxon>Bacteria</taxon>
        <taxon>Pseudomonadati</taxon>
        <taxon>Kiritimatiellota</taxon>
        <taxon>Kiritimatiellia</taxon>
        <taxon>Kiritimatiellales</taxon>
        <taxon>Kiritimatiellaceae</taxon>
        <taxon>Kiritimatiella</taxon>
    </lineage>
</organism>
<protein>
    <submittedName>
        <fullName evidence="1">Uncharacterized protein</fullName>
    </submittedName>
</protein>
<dbReference type="OrthoDB" id="9803747at2"/>
<reference evidence="2" key="1">
    <citation type="submission" date="2015-02" db="EMBL/GenBank/DDBJ databases">
        <title>Description and complete genome sequence of the first cultured representative of the subdivision 5 of the Verrucomicrobia phylum.</title>
        <authorList>
            <person name="Spring S."/>
            <person name="Bunk B."/>
            <person name="Sproer C."/>
            <person name="Klenk H.-P."/>
        </authorList>
    </citation>
    <scope>NUCLEOTIDE SEQUENCE [LARGE SCALE GENOMIC DNA]</scope>
    <source>
        <strain evidence="2">L21-Fru-AB</strain>
    </source>
</reference>
<dbReference type="KEGG" id="vbl:L21SP4_01602"/>
<dbReference type="AlphaFoldDB" id="A0A0G3EJ91"/>
<name>A0A0G3EJ91_9BACT</name>
<dbReference type="STRING" id="1307763.L21SP4_01602"/>
<dbReference type="Proteomes" id="UP000035268">
    <property type="component" value="Chromosome"/>
</dbReference>
<sequence>MPSSHDAVLARIEELYRMLFAHSGYGDMSIEIRFLRKHEKEVLIKCGKQYRFVVPCDCPTGEECPCHESPRKETGPGRK</sequence>
<reference evidence="1 2" key="2">
    <citation type="journal article" date="2016" name="ISME J.">
        <title>Characterization of the first cultured representative of Verrucomicrobia subdivision 5 indicates the proposal of a novel phylum.</title>
        <authorList>
            <person name="Spring S."/>
            <person name="Bunk B."/>
            <person name="Sproer C."/>
            <person name="Schumann P."/>
            <person name="Rohde M."/>
            <person name="Tindall B.J."/>
            <person name="Klenk H.P."/>
        </authorList>
    </citation>
    <scope>NUCLEOTIDE SEQUENCE [LARGE SCALE GENOMIC DNA]</scope>
    <source>
        <strain evidence="1 2">L21-Fru-AB</strain>
    </source>
</reference>
<dbReference type="RefSeq" id="WP_052882134.1">
    <property type="nucleotide sequence ID" value="NZ_CP010904.1"/>
</dbReference>
<accession>A0A0G3EJ91</accession>
<gene>
    <name evidence="1" type="ORF">L21SP4_01602</name>
</gene>
<proteinExistence type="predicted"/>
<evidence type="ECO:0000313" key="1">
    <source>
        <dbReference type="EMBL" id="AKJ64845.1"/>
    </source>
</evidence>
<keyword evidence="2" id="KW-1185">Reference proteome</keyword>